<protein>
    <submittedName>
        <fullName evidence="2">Uncharacterized protein</fullName>
    </submittedName>
</protein>
<comment type="caution">
    <text evidence="2">The sequence shown here is derived from an EMBL/GenBank/DDBJ whole genome shotgun (WGS) entry which is preliminary data.</text>
</comment>
<proteinExistence type="predicted"/>
<organism evidence="2 3">
    <name type="scientific">Parelaphostrongylus tenuis</name>
    <name type="common">Meningeal worm</name>
    <dbReference type="NCBI Taxonomy" id="148309"/>
    <lineage>
        <taxon>Eukaryota</taxon>
        <taxon>Metazoa</taxon>
        <taxon>Ecdysozoa</taxon>
        <taxon>Nematoda</taxon>
        <taxon>Chromadorea</taxon>
        <taxon>Rhabditida</taxon>
        <taxon>Rhabditina</taxon>
        <taxon>Rhabditomorpha</taxon>
        <taxon>Strongyloidea</taxon>
        <taxon>Metastrongylidae</taxon>
        <taxon>Parelaphostrongylus</taxon>
    </lineage>
</organism>
<dbReference type="EMBL" id="JAHQIW010000323">
    <property type="protein sequence ID" value="KAJ1347505.1"/>
    <property type="molecule type" value="Genomic_DNA"/>
</dbReference>
<feature type="region of interest" description="Disordered" evidence="1">
    <location>
        <begin position="1"/>
        <end position="20"/>
    </location>
</feature>
<evidence type="ECO:0000256" key="1">
    <source>
        <dbReference type="SAM" id="MobiDB-lite"/>
    </source>
</evidence>
<gene>
    <name evidence="2" type="ORF">KIN20_002575</name>
</gene>
<reference evidence="2" key="1">
    <citation type="submission" date="2021-06" db="EMBL/GenBank/DDBJ databases">
        <title>Parelaphostrongylus tenuis whole genome reference sequence.</title>
        <authorList>
            <person name="Garwood T.J."/>
            <person name="Larsen P.A."/>
            <person name="Fountain-Jones N.M."/>
            <person name="Garbe J.R."/>
            <person name="Macchietto M.G."/>
            <person name="Kania S.A."/>
            <person name="Gerhold R.W."/>
            <person name="Richards J.E."/>
            <person name="Wolf T.M."/>
        </authorList>
    </citation>
    <scope>NUCLEOTIDE SEQUENCE</scope>
    <source>
        <strain evidence="2">MNPRO001-30</strain>
        <tissue evidence="2">Meninges</tissue>
    </source>
</reference>
<accession>A0AAD5LVZ2</accession>
<sequence length="309" mass="33644">MESSNASTTLHKSEAASNPMSETKLANVITPIAKIIDNIGPIIAPLLRSSTHATKERQRAFAATISQIKENLKYNISERANIRPNPYIDEQSLAQQTPEFTRRRHGYPQAFVRVASVPLAEQAARATRNAHAQPRRASLDLSRSTSLPYFTAPPTGYEKPLPFALPTPLSLSTPAYYSLESQKKTSSLGLSSVSSSEAGNAAHSLAKIPLPRPLNRGTNDNTGYERGRSQVKSVFVENSGIMLGAQEAPLKGNVSPPSSSVKNDGFGGEGFAGVVLYLAFHISFLSSDNKTRFDRTSEKEMKYDKYSDI</sequence>
<evidence type="ECO:0000313" key="3">
    <source>
        <dbReference type="Proteomes" id="UP001196413"/>
    </source>
</evidence>
<name>A0AAD5LVZ2_PARTN</name>
<dbReference type="AlphaFoldDB" id="A0AAD5LVZ2"/>
<dbReference type="Proteomes" id="UP001196413">
    <property type="component" value="Unassembled WGS sequence"/>
</dbReference>
<evidence type="ECO:0000313" key="2">
    <source>
        <dbReference type="EMBL" id="KAJ1347505.1"/>
    </source>
</evidence>
<keyword evidence="3" id="KW-1185">Reference proteome</keyword>